<dbReference type="PaxDb" id="665571-STHERM_c21950"/>
<evidence type="ECO:0000313" key="2">
    <source>
        <dbReference type="Proteomes" id="UP000001296"/>
    </source>
</evidence>
<dbReference type="SUPFAM" id="SSF69754">
    <property type="entry name" value="Ribosome binding protein Y (YfiA homologue)"/>
    <property type="match status" value="1"/>
</dbReference>
<dbReference type="AlphaFoldDB" id="E0RRL9"/>
<dbReference type="KEGG" id="sta:STHERM_c21950"/>
<dbReference type="eggNOG" id="COG1544">
    <property type="taxonomic scope" value="Bacteria"/>
</dbReference>
<dbReference type="EMBL" id="CP001698">
    <property type="protein sequence ID" value="ADN03123.1"/>
    <property type="molecule type" value="Genomic_DNA"/>
</dbReference>
<dbReference type="Proteomes" id="UP000001296">
    <property type="component" value="Chromosome"/>
</dbReference>
<reference evidence="1 2" key="2">
    <citation type="journal article" date="2010" name="J. Bacteriol.">
        <title>Genome sequence of the polysaccharide-degrading, thermophilic anaerobe Spirochaeta thermophila DSM 6192.</title>
        <authorList>
            <person name="Angelov A."/>
            <person name="Liebl S."/>
            <person name="Ballschmiter M."/>
            <person name="Bomeke M."/>
            <person name="Lehmann R."/>
            <person name="Liesegang H."/>
            <person name="Daniel R."/>
            <person name="Liebl W."/>
        </authorList>
    </citation>
    <scope>NUCLEOTIDE SEQUENCE [LARGE SCALE GENOMIC DNA]</scope>
    <source>
        <strain evidence="2">ATCC 49972 / DSM 6192 / RI 19.B1</strain>
    </source>
</reference>
<proteinExistence type="predicted"/>
<dbReference type="HOGENOM" id="CLU_182060_0_0_12"/>
<dbReference type="InterPro" id="IPR003489">
    <property type="entry name" value="RHF/RaiA"/>
</dbReference>
<dbReference type="RefSeq" id="WP_013314961.1">
    <property type="nucleotide sequence ID" value="NC_014484.1"/>
</dbReference>
<evidence type="ECO:0000313" key="1">
    <source>
        <dbReference type="EMBL" id="ADN03123.1"/>
    </source>
</evidence>
<dbReference type="Pfam" id="PF02482">
    <property type="entry name" value="Ribosomal_S30AE"/>
    <property type="match status" value="1"/>
</dbReference>
<sequence length="104" mass="12454">MRTDIKAVHFDLKDPTKEYLEKKFRKISYGERFIEDLHLTLTKENTSFTAEVNVHTHWGELFHLKEEAKDLVEAIDKLFDKLDYKIAKEKSKIQDHHVEKPEKE</sequence>
<accession>E0RRL9</accession>
<dbReference type="Gene3D" id="3.30.160.100">
    <property type="entry name" value="Ribosome hibernation promotion factor-like"/>
    <property type="match status" value="1"/>
</dbReference>
<reference key="1">
    <citation type="submission" date="2009-08" db="EMBL/GenBank/DDBJ databases">
        <title>The genome sequence of Spirochaeta thermophila DSM6192.</title>
        <authorList>
            <person name="Angelov A."/>
            <person name="Mientus M."/>
            <person name="Wittenberg S."/>
            <person name="Lehmann R."/>
            <person name="Liesegang H."/>
            <person name="Daniel R."/>
            <person name="Liebl W."/>
        </authorList>
    </citation>
    <scope>NUCLEOTIDE SEQUENCE</scope>
    <source>
        <strain>DSM 6192</strain>
    </source>
</reference>
<organism evidence="1 2">
    <name type="scientific">Winmispira thermophila (strain ATCC 49972 / DSM 6192 / RI 19.B1)</name>
    <name type="common">Spirochaeta thermophila</name>
    <dbReference type="NCBI Taxonomy" id="665571"/>
    <lineage>
        <taxon>Bacteria</taxon>
        <taxon>Pseudomonadati</taxon>
        <taxon>Spirochaetota</taxon>
        <taxon>Spirochaetia</taxon>
        <taxon>Winmispirales</taxon>
        <taxon>Winmispiraceae</taxon>
        <taxon>Winmispira</taxon>
    </lineage>
</organism>
<protein>
    <recommendedName>
        <fullName evidence="3">Ribosomal subunit interface protein</fullName>
    </recommendedName>
</protein>
<name>E0RRL9_WINT6</name>
<dbReference type="NCBIfam" id="TIGR00741">
    <property type="entry name" value="yfiA"/>
    <property type="match status" value="1"/>
</dbReference>
<gene>
    <name evidence="1" type="ordered locus">STHERM_c21950</name>
</gene>
<dbReference type="InterPro" id="IPR036567">
    <property type="entry name" value="RHF-like"/>
</dbReference>
<evidence type="ECO:0008006" key="3">
    <source>
        <dbReference type="Google" id="ProtNLM"/>
    </source>
</evidence>